<comment type="caution">
    <text evidence="1">The sequence shown here is derived from an EMBL/GenBank/DDBJ whole genome shotgun (WGS) entry which is preliminary data.</text>
</comment>
<keyword evidence="2" id="KW-1185">Reference proteome</keyword>
<dbReference type="OrthoDB" id="10261782at2759"/>
<name>A0A9P7YG49_9HELO</name>
<protein>
    <submittedName>
        <fullName evidence="1">Uncharacterized protein</fullName>
    </submittedName>
</protein>
<evidence type="ECO:0000313" key="1">
    <source>
        <dbReference type="EMBL" id="KAG9233273.1"/>
    </source>
</evidence>
<gene>
    <name evidence="1" type="ORF">BJ875DRAFT_464621</name>
</gene>
<reference evidence="1" key="1">
    <citation type="journal article" date="2021" name="IMA Fungus">
        <title>Genomic characterization of three marine fungi, including Emericellopsis atlantica sp. nov. with signatures of a generalist lifestyle and marine biomass degradation.</title>
        <authorList>
            <person name="Hagestad O.C."/>
            <person name="Hou L."/>
            <person name="Andersen J.H."/>
            <person name="Hansen E.H."/>
            <person name="Altermark B."/>
            <person name="Li C."/>
            <person name="Kuhnert E."/>
            <person name="Cox R.J."/>
            <person name="Crous P.W."/>
            <person name="Spatafora J.W."/>
            <person name="Lail K."/>
            <person name="Amirebrahimi M."/>
            <person name="Lipzen A."/>
            <person name="Pangilinan J."/>
            <person name="Andreopoulos W."/>
            <person name="Hayes R.D."/>
            <person name="Ng V."/>
            <person name="Grigoriev I.V."/>
            <person name="Jackson S.A."/>
            <person name="Sutton T.D.S."/>
            <person name="Dobson A.D.W."/>
            <person name="Rama T."/>
        </authorList>
    </citation>
    <scope>NUCLEOTIDE SEQUENCE</scope>
    <source>
        <strain evidence="1">TRa018bII</strain>
    </source>
</reference>
<dbReference type="AlphaFoldDB" id="A0A9P7YG49"/>
<dbReference type="EMBL" id="MU251508">
    <property type="protein sequence ID" value="KAG9233273.1"/>
    <property type="molecule type" value="Genomic_DNA"/>
</dbReference>
<sequence length="104" mass="11506">MQRCSLELSQVDELGGGLENLGILSDQNVPANLELIWTETVDGIQSMDDNDDEPGFSGGYLHIYRTTRPLYINRMPAGKTTMGTLDTQDYILRIITDGDNLKGV</sequence>
<dbReference type="Proteomes" id="UP000824998">
    <property type="component" value="Unassembled WGS sequence"/>
</dbReference>
<accession>A0A9P7YG49</accession>
<proteinExistence type="predicted"/>
<organism evidence="1 2">
    <name type="scientific">Amylocarpus encephaloides</name>
    <dbReference type="NCBI Taxonomy" id="45428"/>
    <lineage>
        <taxon>Eukaryota</taxon>
        <taxon>Fungi</taxon>
        <taxon>Dikarya</taxon>
        <taxon>Ascomycota</taxon>
        <taxon>Pezizomycotina</taxon>
        <taxon>Leotiomycetes</taxon>
        <taxon>Helotiales</taxon>
        <taxon>Helotiales incertae sedis</taxon>
        <taxon>Amylocarpus</taxon>
    </lineage>
</organism>
<evidence type="ECO:0000313" key="2">
    <source>
        <dbReference type="Proteomes" id="UP000824998"/>
    </source>
</evidence>